<reference evidence="3" key="2">
    <citation type="submission" date="2010-05" db="EMBL/GenBank/DDBJ databases">
        <title>The genome sequence of Magnaporthe poae strain ATCC 64411.</title>
        <authorList>
            <person name="Ma L.-J."/>
            <person name="Dead R."/>
            <person name="Young S."/>
            <person name="Zeng Q."/>
            <person name="Koehrsen M."/>
            <person name="Alvarado L."/>
            <person name="Berlin A."/>
            <person name="Chapman S.B."/>
            <person name="Chen Z."/>
            <person name="Freedman E."/>
            <person name="Gellesch M."/>
            <person name="Goldberg J."/>
            <person name="Griggs A."/>
            <person name="Gujja S."/>
            <person name="Heilman E.R."/>
            <person name="Heiman D."/>
            <person name="Hepburn T."/>
            <person name="Howarth C."/>
            <person name="Jen D."/>
            <person name="Larson L."/>
            <person name="Mehta T."/>
            <person name="Neiman D."/>
            <person name="Pearson M."/>
            <person name="Roberts A."/>
            <person name="Saif S."/>
            <person name="Shea T."/>
            <person name="Shenoy N."/>
            <person name="Sisk P."/>
            <person name="Stolte C."/>
            <person name="Sykes S."/>
            <person name="Walk T."/>
            <person name="White J."/>
            <person name="Yandava C."/>
            <person name="Haas B."/>
            <person name="Nusbaum C."/>
            <person name="Birren B."/>
        </authorList>
    </citation>
    <scope>NUCLEOTIDE SEQUENCE [LARGE SCALE GENOMIC DNA]</scope>
    <source>
        <strain evidence="3">ATCC 64411 / 73-15</strain>
    </source>
</reference>
<dbReference type="STRING" id="644358.A0A0C4E9J7"/>
<dbReference type="VEuPathDB" id="FungiDB:MAPG_09289"/>
<dbReference type="EnsemblFungi" id="MAPG_09289T0">
    <property type="protein sequence ID" value="MAPG_09289T0"/>
    <property type="gene ID" value="MAPG_09289"/>
</dbReference>
<gene>
    <name evidence="1" type="ORF">MAPG_09289</name>
</gene>
<evidence type="ECO:0000313" key="3">
    <source>
        <dbReference type="Proteomes" id="UP000011715"/>
    </source>
</evidence>
<dbReference type="PANTHER" id="PTHR30575">
    <property type="entry name" value="PEPTIDASE M20"/>
    <property type="match status" value="1"/>
</dbReference>
<proteinExistence type="predicted"/>
<dbReference type="AlphaFoldDB" id="A0A0C4E9J7"/>
<reference evidence="2" key="4">
    <citation type="journal article" date="2015" name="G3 (Bethesda)">
        <title>Genome sequences of three phytopathogenic species of the Magnaporthaceae family of fungi.</title>
        <authorList>
            <person name="Okagaki L.H."/>
            <person name="Nunes C.C."/>
            <person name="Sailsbery J."/>
            <person name="Clay B."/>
            <person name="Brown D."/>
            <person name="John T."/>
            <person name="Oh Y."/>
            <person name="Young N."/>
            <person name="Fitzgerald M."/>
            <person name="Haas B.J."/>
            <person name="Zeng Q."/>
            <person name="Young S."/>
            <person name="Adiconis X."/>
            <person name="Fan L."/>
            <person name="Levin J.Z."/>
            <person name="Mitchell T.K."/>
            <person name="Okubara P.A."/>
            <person name="Farman M.L."/>
            <person name="Kohn L.M."/>
            <person name="Birren B."/>
            <person name="Ma L.-J."/>
            <person name="Dean R.A."/>
        </authorList>
    </citation>
    <scope>NUCLEOTIDE SEQUENCE</scope>
    <source>
        <strain evidence="2">ATCC 64411 / 73-15</strain>
    </source>
</reference>
<sequence>MPAGTVAFSDPPDFLAGSTDMGDVTYECPGFHGAFGIDTEVGQSNHTLAFAAAAGTDESFRRAVACGKGMALAAWRVLSDDVFAEEMRVEWEADIRGARDGYSVGI</sequence>
<reference evidence="2" key="5">
    <citation type="submission" date="2015-06" db="UniProtKB">
        <authorList>
            <consortium name="EnsemblFungi"/>
        </authorList>
    </citation>
    <scope>IDENTIFICATION</scope>
    <source>
        <strain evidence="2">ATCC 64411</strain>
    </source>
</reference>
<reference evidence="1" key="3">
    <citation type="submission" date="2011-03" db="EMBL/GenBank/DDBJ databases">
        <title>Annotation of Magnaporthe poae ATCC 64411.</title>
        <authorList>
            <person name="Ma L.-J."/>
            <person name="Dead R."/>
            <person name="Young S.K."/>
            <person name="Zeng Q."/>
            <person name="Gargeya S."/>
            <person name="Fitzgerald M."/>
            <person name="Haas B."/>
            <person name="Abouelleil A."/>
            <person name="Alvarado L."/>
            <person name="Arachchi H.M."/>
            <person name="Berlin A."/>
            <person name="Brown A."/>
            <person name="Chapman S.B."/>
            <person name="Chen Z."/>
            <person name="Dunbar C."/>
            <person name="Freedman E."/>
            <person name="Gearin G."/>
            <person name="Gellesch M."/>
            <person name="Goldberg J."/>
            <person name="Griggs A."/>
            <person name="Gujja S."/>
            <person name="Heiman D."/>
            <person name="Howarth C."/>
            <person name="Larson L."/>
            <person name="Lui A."/>
            <person name="MacDonald P.J.P."/>
            <person name="Mehta T."/>
            <person name="Montmayeur A."/>
            <person name="Murphy C."/>
            <person name="Neiman D."/>
            <person name="Pearson M."/>
            <person name="Priest M."/>
            <person name="Roberts A."/>
            <person name="Saif S."/>
            <person name="Shea T."/>
            <person name="Shenoy N."/>
            <person name="Sisk P."/>
            <person name="Stolte C."/>
            <person name="Sykes S."/>
            <person name="Yandava C."/>
            <person name="Wortman J."/>
            <person name="Nusbaum C."/>
            <person name="Birren B."/>
        </authorList>
    </citation>
    <scope>NUCLEOTIDE SEQUENCE</scope>
    <source>
        <strain evidence="1">ATCC 64411</strain>
    </source>
</reference>
<dbReference type="eggNOG" id="ENOG502QQPD">
    <property type="taxonomic scope" value="Eukaryota"/>
</dbReference>
<protein>
    <submittedName>
        <fullName evidence="1 2">Uncharacterized protein</fullName>
    </submittedName>
</protein>
<dbReference type="Gene3D" id="3.40.630.10">
    <property type="entry name" value="Zn peptidases"/>
    <property type="match status" value="1"/>
</dbReference>
<evidence type="ECO:0000313" key="2">
    <source>
        <dbReference type="EnsemblFungi" id="MAPG_09289T0"/>
    </source>
</evidence>
<dbReference type="OrthoDB" id="6119954at2759"/>
<dbReference type="EMBL" id="ADBL01002275">
    <property type="status" value="NOT_ANNOTATED_CDS"/>
    <property type="molecule type" value="Genomic_DNA"/>
</dbReference>
<reference evidence="1" key="1">
    <citation type="submission" date="2010-05" db="EMBL/GenBank/DDBJ databases">
        <title>The Genome Sequence of Magnaporthe poae strain ATCC 64411.</title>
        <authorList>
            <consortium name="The Broad Institute Genome Sequencing Platform"/>
            <consortium name="Broad Institute Genome Sequencing Center for Infectious Disease"/>
            <person name="Ma L.-J."/>
            <person name="Dead R."/>
            <person name="Young S."/>
            <person name="Zeng Q."/>
            <person name="Koehrsen M."/>
            <person name="Alvarado L."/>
            <person name="Berlin A."/>
            <person name="Chapman S.B."/>
            <person name="Chen Z."/>
            <person name="Freedman E."/>
            <person name="Gellesch M."/>
            <person name="Goldberg J."/>
            <person name="Griggs A."/>
            <person name="Gujja S."/>
            <person name="Heilman E.R."/>
            <person name="Heiman D."/>
            <person name="Hepburn T."/>
            <person name="Howarth C."/>
            <person name="Jen D."/>
            <person name="Larson L."/>
            <person name="Mehta T."/>
            <person name="Neiman D."/>
            <person name="Pearson M."/>
            <person name="Roberts A."/>
            <person name="Saif S."/>
            <person name="Shea T."/>
            <person name="Shenoy N."/>
            <person name="Sisk P."/>
            <person name="Stolte C."/>
            <person name="Sykes S."/>
            <person name="Walk T."/>
            <person name="White J."/>
            <person name="Yandava C."/>
            <person name="Haas B."/>
            <person name="Nusbaum C."/>
            <person name="Birren B."/>
        </authorList>
    </citation>
    <scope>NUCLEOTIDE SEQUENCE</scope>
    <source>
        <strain evidence="1">ATCC 64411</strain>
    </source>
</reference>
<dbReference type="EMBL" id="GL876974">
    <property type="protein sequence ID" value="KLU90325.1"/>
    <property type="molecule type" value="Genomic_DNA"/>
</dbReference>
<name>A0A0C4E9J7_MAGP6</name>
<dbReference type="InterPro" id="IPR052030">
    <property type="entry name" value="Peptidase_M20/M20A_hydrolases"/>
</dbReference>
<keyword evidence="3" id="KW-1185">Reference proteome</keyword>
<organism evidence="2 3">
    <name type="scientific">Magnaporthiopsis poae (strain ATCC 64411 / 73-15)</name>
    <name type="common">Kentucky bluegrass fungus</name>
    <name type="synonym">Magnaporthe poae</name>
    <dbReference type="NCBI Taxonomy" id="644358"/>
    <lineage>
        <taxon>Eukaryota</taxon>
        <taxon>Fungi</taxon>
        <taxon>Dikarya</taxon>
        <taxon>Ascomycota</taxon>
        <taxon>Pezizomycotina</taxon>
        <taxon>Sordariomycetes</taxon>
        <taxon>Sordariomycetidae</taxon>
        <taxon>Magnaporthales</taxon>
        <taxon>Magnaporthaceae</taxon>
        <taxon>Magnaporthiopsis</taxon>
    </lineage>
</organism>
<dbReference type="PANTHER" id="PTHR30575:SF0">
    <property type="entry name" value="XAA-ARG DIPEPTIDASE"/>
    <property type="match status" value="1"/>
</dbReference>
<evidence type="ECO:0000313" key="1">
    <source>
        <dbReference type="EMBL" id="KLU90325.1"/>
    </source>
</evidence>
<dbReference type="GO" id="GO:0016805">
    <property type="term" value="F:dipeptidase activity"/>
    <property type="evidence" value="ECO:0007669"/>
    <property type="project" value="TreeGrafter"/>
</dbReference>
<accession>A0A0C4E9J7</accession>
<dbReference type="Proteomes" id="UP000011715">
    <property type="component" value="Unassembled WGS sequence"/>
</dbReference>